<dbReference type="Gene3D" id="2.40.30.170">
    <property type="match status" value="1"/>
</dbReference>
<dbReference type="KEGG" id="llo:LLO_2901"/>
<dbReference type="eggNOG" id="COG0845">
    <property type="taxonomic scope" value="Bacteria"/>
</dbReference>
<feature type="coiled-coil region" evidence="2">
    <location>
        <begin position="107"/>
        <end position="172"/>
    </location>
</feature>
<dbReference type="OrthoDB" id="9775513at2"/>
<feature type="transmembrane region" description="Helical" evidence="3">
    <location>
        <begin position="30"/>
        <end position="52"/>
    </location>
</feature>
<keyword evidence="7" id="KW-1185">Reference proteome</keyword>
<evidence type="ECO:0000313" key="6">
    <source>
        <dbReference type="EMBL" id="CBJ13340.1"/>
    </source>
</evidence>
<gene>
    <name evidence="6" type="ordered locus">LLO_2901</name>
</gene>
<evidence type="ECO:0000256" key="1">
    <source>
        <dbReference type="ARBA" id="ARBA00009477"/>
    </source>
</evidence>
<dbReference type="PANTHER" id="PTHR30386:SF28">
    <property type="entry name" value="EXPORTED PROTEIN"/>
    <property type="match status" value="1"/>
</dbReference>
<dbReference type="EMBL" id="FN650140">
    <property type="protein sequence ID" value="CBJ13340.1"/>
    <property type="molecule type" value="Genomic_DNA"/>
</dbReference>
<accession>D3HLM0</accession>
<comment type="similarity">
    <text evidence="1">Belongs to the membrane fusion protein (MFP) (TC 8.A.1) family.</text>
</comment>
<evidence type="ECO:0000259" key="5">
    <source>
        <dbReference type="Pfam" id="PF26002"/>
    </source>
</evidence>
<proteinExistence type="inferred from homology"/>
<keyword evidence="3" id="KW-0812">Transmembrane</keyword>
<reference evidence="6 7" key="1">
    <citation type="journal article" date="2010" name="PLoS Genet.">
        <title>Analysis of the Legionella longbeachae genome and transcriptome uncovers unique strategies to cause Legionnaires' disease.</title>
        <authorList>
            <person name="Cazalet C."/>
            <person name="Gomez-Valero L."/>
            <person name="Rusniok C."/>
            <person name="Lomma M."/>
            <person name="Dervins-Ravault D."/>
            <person name="Newton H."/>
            <person name="Sansom F."/>
            <person name="Jarraud S."/>
            <person name="Zidane N."/>
            <person name="Ma L."/>
            <person name="Bouchier C."/>
            <person name="Etienne J."/>
            <person name="Hartland E."/>
            <person name="Buchrieser C."/>
        </authorList>
    </citation>
    <scope>NUCLEOTIDE SEQUENCE [LARGE SCALE GENOMIC DNA]</scope>
    <source>
        <strain evidence="6 7">NSW150</strain>
    </source>
</reference>
<dbReference type="Pfam" id="PF25917">
    <property type="entry name" value="BSH_RND"/>
    <property type="match status" value="1"/>
</dbReference>
<dbReference type="Pfam" id="PF26002">
    <property type="entry name" value="Beta-barrel_AprE"/>
    <property type="match status" value="1"/>
</dbReference>
<evidence type="ECO:0000256" key="2">
    <source>
        <dbReference type="SAM" id="Coils"/>
    </source>
</evidence>
<dbReference type="InterPro" id="IPR058625">
    <property type="entry name" value="MdtA-like_BSH"/>
</dbReference>
<sequence length="336" mass="38391">MDKRDSLFRKEAIDNRLNRNLGTIRINVPFNYQLAGILSAVLLVIITLFFCFAQTSEQTYIRGYLDSDGGIVTVNAEAGGLINQAGVEEGQSVKKGDVLFVISNSEQEKTKALMNNLSQKITNLKREAQLRKEHYHALEQLKKKNYISTSTLKDTELELLEIRNKIQSENLELIKYKQSQSELVRSPVDGVITNIFYKQGQVVEASKILLHIIPDNSTLVARLYIPSKDIGFLKKGAQVIIKYDAYPSQRFGFYKAFIREINLTVLTDEKEDKPIHVGEPYYKIKAELETPYVNLYGKKENLSHGMTLTAVITGEKKKIWQWIFDPIYSYYGDVFS</sequence>
<dbReference type="Gene3D" id="2.40.50.100">
    <property type="match status" value="1"/>
</dbReference>
<dbReference type="STRING" id="661367.LLO_2901"/>
<dbReference type="Proteomes" id="UP000001060">
    <property type="component" value="Chromosome"/>
</dbReference>
<keyword evidence="3" id="KW-1133">Transmembrane helix</keyword>
<keyword evidence="2" id="KW-0175">Coiled coil</keyword>
<evidence type="ECO:0000256" key="3">
    <source>
        <dbReference type="SAM" id="Phobius"/>
    </source>
</evidence>
<dbReference type="HOGENOM" id="CLU_023976_0_0_6"/>
<name>D3HLM0_LEGLN</name>
<dbReference type="InterPro" id="IPR058982">
    <property type="entry name" value="Beta-barrel_AprE"/>
</dbReference>
<evidence type="ECO:0000313" key="7">
    <source>
        <dbReference type="Proteomes" id="UP000001060"/>
    </source>
</evidence>
<feature type="domain" description="Multidrug resistance protein MdtA-like barrel-sandwich hybrid" evidence="4">
    <location>
        <begin position="71"/>
        <end position="207"/>
    </location>
</feature>
<keyword evidence="3" id="KW-0472">Membrane</keyword>
<dbReference type="PANTHER" id="PTHR30386">
    <property type="entry name" value="MEMBRANE FUSION SUBUNIT OF EMRAB-TOLC MULTIDRUG EFFLUX PUMP"/>
    <property type="match status" value="1"/>
</dbReference>
<evidence type="ECO:0000259" key="4">
    <source>
        <dbReference type="Pfam" id="PF25917"/>
    </source>
</evidence>
<dbReference type="RefSeq" id="WP_012979429.1">
    <property type="nucleotide sequence ID" value="NC_013861.1"/>
</dbReference>
<dbReference type="GeneID" id="40927096"/>
<protein>
    <submittedName>
        <fullName evidence="6">Putative HlyD family secretion protein</fullName>
    </submittedName>
</protein>
<dbReference type="SUPFAM" id="SSF111369">
    <property type="entry name" value="HlyD-like secretion proteins"/>
    <property type="match status" value="1"/>
</dbReference>
<feature type="domain" description="AprE-like beta-barrel" evidence="5">
    <location>
        <begin position="219"/>
        <end position="313"/>
    </location>
</feature>
<organism evidence="6 7">
    <name type="scientific">Legionella longbeachae serogroup 1 (strain NSW150)</name>
    <dbReference type="NCBI Taxonomy" id="661367"/>
    <lineage>
        <taxon>Bacteria</taxon>
        <taxon>Pseudomonadati</taxon>
        <taxon>Pseudomonadota</taxon>
        <taxon>Gammaproteobacteria</taxon>
        <taxon>Legionellales</taxon>
        <taxon>Legionellaceae</taxon>
        <taxon>Legionella</taxon>
    </lineage>
</organism>
<dbReference type="AlphaFoldDB" id="D3HLM0"/>
<dbReference type="InterPro" id="IPR050739">
    <property type="entry name" value="MFP"/>
</dbReference>